<evidence type="ECO:0000313" key="2">
    <source>
        <dbReference type="Proteomes" id="UP000029108"/>
    </source>
</evidence>
<organism evidence="1 2">
    <name type="scientific">Bifidobacterium biavatii DSM 23969</name>
    <dbReference type="NCBI Taxonomy" id="1437608"/>
    <lineage>
        <taxon>Bacteria</taxon>
        <taxon>Bacillati</taxon>
        <taxon>Actinomycetota</taxon>
        <taxon>Actinomycetes</taxon>
        <taxon>Bifidobacteriales</taxon>
        <taxon>Bifidobacteriaceae</taxon>
        <taxon>Bifidobacterium</taxon>
    </lineage>
</organism>
<name>A0A086ZTS5_9BIFI</name>
<dbReference type="EMBL" id="JGYN01000019">
    <property type="protein sequence ID" value="KFI49925.1"/>
    <property type="molecule type" value="Genomic_DNA"/>
</dbReference>
<sequence>MANRTLVFFNHEEGARPLHCEARAGRIILTLRDLDHDGNGATRILPLEQAAVLADAIGHRWHWIGKTANKGGIAVSVTIDATVLRFLDTTGSGHITLSLDQAAKLADWIKTHTTPALAAGKETR</sequence>
<evidence type="ECO:0000313" key="1">
    <source>
        <dbReference type="EMBL" id="KFI49925.1"/>
    </source>
</evidence>
<dbReference type="eggNOG" id="ENOG50313M5">
    <property type="taxonomic scope" value="Bacteria"/>
</dbReference>
<proteinExistence type="predicted"/>
<reference evidence="1 2" key="1">
    <citation type="submission" date="2014-03" db="EMBL/GenBank/DDBJ databases">
        <title>Genomics of Bifidobacteria.</title>
        <authorList>
            <person name="Ventura M."/>
            <person name="Milani C."/>
            <person name="Lugli G.A."/>
        </authorList>
    </citation>
    <scope>NUCLEOTIDE SEQUENCE [LARGE SCALE GENOMIC DNA]</scope>
    <source>
        <strain evidence="1 2">DSM 23969</strain>
    </source>
</reference>
<dbReference type="RefSeq" id="WP_051923878.1">
    <property type="nucleotide sequence ID" value="NZ_JDUU01000040.1"/>
</dbReference>
<keyword evidence="2" id="KW-1185">Reference proteome</keyword>
<dbReference type="Proteomes" id="UP000029108">
    <property type="component" value="Unassembled WGS sequence"/>
</dbReference>
<dbReference type="AlphaFoldDB" id="A0A086ZTS5"/>
<accession>A0A086ZTS5</accession>
<dbReference type="STRING" id="1437608.GCA_000771645_02133"/>
<comment type="caution">
    <text evidence="1">The sequence shown here is derived from an EMBL/GenBank/DDBJ whole genome shotgun (WGS) entry which is preliminary data.</text>
</comment>
<gene>
    <name evidence="1" type="ORF">BBIA_1847</name>
</gene>
<protein>
    <submittedName>
        <fullName evidence="1">Uncharacterized protein</fullName>
    </submittedName>
</protein>